<comment type="subcellular location">
    <subcellularLocation>
        <location evidence="1">Cytoplasm</location>
    </subcellularLocation>
</comment>
<evidence type="ECO:0000256" key="6">
    <source>
        <dbReference type="SAM" id="MobiDB-lite"/>
    </source>
</evidence>
<evidence type="ECO:0000313" key="8">
    <source>
        <dbReference type="RefSeq" id="XP_013379155.1"/>
    </source>
</evidence>
<dbReference type="InParanoid" id="A0A1S3GZ53"/>
<evidence type="ECO:0000313" key="7">
    <source>
        <dbReference type="Proteomes" id="UP000085678"/>
    </source>
</evidence>
<evidence type="ECO:0000256" key="3">
    <source>
        <dbReference type="ARBA" id="ARBA00022490"/>
    </source>
</evidence>
<accession>A0A1S3GZ53</accession>
<dbReference type="PANTHER" id="PTHR15346">
    <property type="entry name" value="DYNACTIN SUBUNIT"/>
    <property type="match status" value="1"/>
</dbReference>
<feature type="compositionally biased region" description="Acidic residues" evidence="6">
    <location>
        <begin position="25"/>
        <end position="41"/>
    </location>
</feature>
<feature type="region of interest" description="Disordered" evidence="6">
    <location>
        <begin position="1"/>
        <end position="48"/>
    </location>
</feature>
<sequence>MAVDPKYAALPGIATDQPDVYETSDLPESDQPQTEEPEELGSESVERLALDPKEAYKRFKGKGIDAGRADFSDRVKVHRHTGYDATEYELLGEGEQETPLQKYQRLQAEVKDLADELSKLKATIKDENAVDKMSPVELARQVEYLQNQLTDLHVEKITGQEAHLDLADPLGALQRRLLESLETFKHSKQDAKSPTKGKPAGDKVTYELYYRAEQAKFSESARLAALEQRLERMEAVIGQQPEKLSVLTAGLANKSLMGAVTDLTAKSNVMDPDQLSAIDARLHGLLSKLNQVSEKKAAISDEKLAKISELYDIVKRWDEIALALPHLVDRVAGLKELHQQALQFSAAITHLDTSQQQVAANLTAHSDMVKQLQSNFEKNMKVIKSNIESMDQRLKALKK</sequence>
<evidence type="ECO:0000256" key="1">
    <source>
        <dbReference type="ARBA" id="ARBA00004496"/>
    </source>
</evidence>
<dbReference type="OrthoDB" id="4977at2759"/>
<dbReference type="Pfam" id="PF04912">
    <property type="entry name" value="Dynamitin"/>
    <property type="match status" value="1"/>
</dbReference>
<dbReference type="GO" id="GO:0030286">
    <property type="term" value="C:dynein complex"/>
    <property type="evidence" value="ECO:0007669"/>
    <property type="project" value="UniProtKB-KW"/>
</dbReference>
<evidence type="ECO:0000256" key="2">
    <source>
        <dbReference type="ARBA" id="ARBA00006176"/>
    </source>
</evidence>
<protein>
    <submittedName>
        <fullName evidence="8">Dynactin subunit 2</fullName>
    </submittedName>
</protein>
<dbReference type="GO" id="GO:0005737">
    <property type="term" value="C:cytoplasm"/>
    <property type="evidence" value="ECO:0007669"/>
    <property type="project" value="UniProtKB-SubCell"/>
</dbReference>
<dbReference type="RefSeq" id="XP_013379155.1">
    <property type="nucleotide sequence ID" value="XM_013523701.1"/>
</dbReference>
<keyword evidence="5" id="KW-0175">Coiled coil</keyword>
<dbReference type="AlphaFoldDB" id="A0A1S3GZ53"/>
<gene>
    <name evidence="8" type="primary">LOC106150726</name>
</gene>
<keyword evidence="4" id="KW-0243">Dynein</keyword>
<dbReference type="KEGG" id="lak:106150726"/>
<keyword evidence="3" id="KW-0963">Cytoplasm</keyword>
<proteinExistence type="inferred from homology"/>
<dbReference type="FunCoup" id="A0A1S3GZ53">
    <property type="interactions" value="1642"/>
</dbReference>
<comment type="similarity">
    <text evidence="2">Belongs to the dynactin subunit 2 family.</text>
</comment>
<dbReference type="GeneID" id="106150726"/>
<evidence type="ECO:0000256" key="5">
    <source>
        <dbReference type="SAM" id="Coils"/>
    </source>
</evidence>
<reference evidence="8" key="1">
    <citation type="submission" date="2025-08" db="UniProtKB">
        <authorList>
            <consortium name="RefSeq"/>
        </authorList>
    </citation>
    <scope>IDENTIFICATION</scope>
    <source>
        <tissue evidence="8">Gonads</tissue>
    </source>
</reference>
<keyword evidence="7" id="KW-1185">Reference proteome</keyword>
<dbReference type="GO" id="GO:0007017">
    <property type="term" value="P:microtubule-based process"/>
    <property type="evidence" value="ECO:0007669"/>
    <property type="project" value="InterPro"/>
</dbReference>
<feature type="coiled-coil region" evidence="5">
    <location>
        <begin position="103"/>
        <end position="130"/>
    </location>
</feature>
<dbReference type="InterPro" id="IPR028133">
    <property type="entry name" value="Dynamitin"/>
</dbReference>
<dbReference type="GO" id="GO:0005869">
    <property type="term" value="C:dynactin complex"/>
    <property type="evidence" value="ECO:0007669"/>
    <property type="project" value="InterPro"/>
</dbReference>
<evidence type="ECO:0000256" key="4">
    <source>
        <dbReference type="ARBA" id="ARBA00023017"/>
    </source>
</evidence>
<organism evidence="7 8">
    <name type="scientific">Lingula anatina</name>
    <name type="common">Brachiopod</name>
    <name type="synonym">Lingula unguis</name>
    <dbReference type="NCBI Taxonomy" id="7574"/>
    <lineage>
        <taxon>Eukaryota</taxon>
        <taxon>Metazoa</taxon>
        <taxon>Spiralia</taxon>
        <taxon>Lophotrochozoa</taxon>
        <taxon>Brachiopoda</taxon>
        <taxon>Linguliformea</taxon>
        <taxon>Lingulata</taxon>
        <taxon>Lingulida</taxon>
        <taxon>Linguloidea</taxon>
        <taxon>Lingulidae</taxon>
        <taxon>Lingula</taxon>
    </lineage>
</organism>
<dbReference type="Proteomes" id="UP000085678">
    <property type="component" value="Unplaced"/>
</dbReference>
<name>A0A1S3GZ53_LINAN</name>
<dbReference type="STRING" id="7574.A0A1S3GZ53"/>